<proteinExistence type="predicted"/>
<organism evidence="2 3">
    <name type="scientific">Atta colombica</name>
    <dbReference type="NCBI Taxonomy" id="520822"/>
    <lineage>
        <taxon>Eukaryota</taxon>
        <taxon>Metazoa</taxon>
        <taxon>Ecdysozoa</taxon>
        <taxon>Arthropoda</taxon>
        <taxon>Hexapoda</taxon>
        <taxon>Insecta</taxon>
        <taxon>Pterygota</taxon>
        <taxon>Neoptera</taxon>
        <taxon>Endopterygota</taxon>
        <taxon>Hymenoptera</taxon>
        <taxon>Apocrita</taxon>
        <taxon>Aculeata</taxon>
        <taxon>Formicoidea</taxon>
        <taxon>Formicidae</taxon>
        <taxon>Myrmicinae</taxon>
        <taxon>Atta</taxon>
    </lineage>
</organism>
<dbReference type="EMBL" id="KQ976522">
    <property type="protein sequence ID" value="KYM82058.1"/>
    <property type="molecule type" value="Genomic_DNA"/>
</dbReference>
<sequence length="85" mass="9123">MGFSSGFGVGQIGPKGELADTQSSNLGKINADEGLGNRQGKKGRRLDSGDCKENARQGEILSARYSRVRDPTTLPFALNLVRRNS</sequence>
<protein>
    <submittedName>
        <fullName evidence="2">Uncharacterized protein</fullName>
    </submittedName>
</protein>
<feature type="region of interest" description="Disordered" evidence="1">
    <location>
        <begin position="1"/>
        <end position="61"/>
    </location>
</feature>
<feature type="compositionally biased region" description="Gly residues" evidence="1">
    <location>
        <begin position="1"/>
        <end position="13"/>
    </location>
</feature>
<evidence type="ECO:0000313" key="3">
    <source>
        <dbReference type="Proteomes" id="UP000078540"/>
    </source>
</evidence>
<evidence type="ECO:0000256" key="1">
    <source>
        <dbReference type="SAM" id="MobiDB-lite"/>
    </source>
</evidence>
<reference evidence="2 3" key="1">
    <citation type="submission" date="2015-09" db="EMBL/GenBank/DDBJ databases">
        <title>Atta colombica WGS genome.</title>
        <authorList>
            <person name="Nygaard S."/>
            <person name="Hu H."/>
            <person name="Boomsma J."/>
            <person name="Zhang G."/>
        </authorList>
    </citation>
    <scope>NUCLEOTIDE SEQUENCE [LARGE SCALE GENOMIC DNA]</scope>
    <source>
        <strain evidence="2">Treedump-2</strain>
        <tissue evidence="2">Whole body</tissue>
    </source>
</reference>
<feature type="compositionally biased region" description="Basic and acidic residues" evidence="1">
    <location>
        <begin position="45"/>
        <end position="56"/>
    </location>
</feature>
<dbReference type="AlphaFoldDB" id="A0A195BBY0"/>
<gene>
    <name evidence="2" type="ORF">ALC53_07465</name>
</gene>
<accession>A0A195BBY0</accession>
<name>A0A195BBY0_9HYME</name>
<keyword evidence="3" id="KW-1185">Reference proteome</keyword>
<evidence type="ECO:0000313" key="2">
    <source>
        <dbReference type="EMBL" id="KYM82058.1"/>
    </source>
</evidence>
<dbReference type="Proteomes" id="UP000078540">
    <property type="component" value="Unassembled WGS sequence"/>
</dbReference>